<proteinExistence type="inferred from homology"/>
<dbReference type="InterPro" id="IPR036291">
    <property type="entry name" value="NAD(P)-bd_dom_sf"/>
</dbReference>
<organism evidence="4 5">
    <name type="scientific">Piedraia hortae CBS 480.64</name>
    <dbReference type="NCBI Taxonomy" id="1314780"/>
    <lineage>
        <taxon>Eukaryota</taxon>
        <taxon>Fungi</taxon>
        <taxon>Dikarya</taxon>
        <taxon>Ascomycota</taxon>
        <taxon>Pezizomycotina</taxon>
        <taxon>Dothideomycetes</taxon>
        <taxon>Dothideomycetidae</taxon>
        <taxon>Capnodiales</taxon>
        <taxon>Piedraiaceae</taxon>
        <taxon>Piedraia</taxon>
    </lineage>
</organism>
<dbReference type="Pfam" id="PF00106">
    <property type="entry name" value="adh_short"/>
    <property type="match status" value="1"/>
</dbReference>
<dbReference type="SUPFAM" id="SSF51735">
    <property type="entry name" value="NAD(P)-binding Rossmann-fold domains"/>
    <property type="match status" value="1"/>
</dbReference>
<evidence type="ECO:0008006" key="6">
    <source>
        <dbReference type="Google" id="ProtNLM"/>
    </source>
</evidence>
<reference evidence="4" key="1">
    <citation type="journal article" date="2020" name="Stud. Mycol.">
        <title>101 Dothideomycetes genomes: a test case for predicting lifestyles and emergence of pathogens.</title>
        <authorList>
            <person name="Haridas S."/>
            <person name="Albert R."/>
            <person name="Binder M."/>
            <person name="Bloem J."/>
            <person name="Labutti K."/>
            <person name="Salamov A."/>
            <person name="Andreopoulos B."/>
            <person name="Baker S."/>
            <person name="Barry K."/>
            <person name="Bills G."/>
            <person name="Bluhm B."/>
            <person name="Cannon C."/>
            <person name="Castanera R."/>
            <person name="Culley D."/>
            <person name="Daum C."/>
            <person name="Ezra D."/>
            <person name="Gonzalez J."/>
            <person name="Henrissat B."/>
            <person name="Kuo A."/>
            <person name="Liang C."/>
            <person name="Lipzen A."/>
            <person name="Lutzoni F."/>
            <person name="Magnuson J."/>
            <person name="Mondo S."/>
            <person name="Nolan M."/>
            <person name="Ohm R."/>
            <person name="Pangilinan J."/>
            <person name="Park H.-J."/>
            <person name="Ramirez L."/>
            <person name="Alfaro M."/>
            <person name="Sun H."/>
            <person name="Tritt A."/>
            <person name="Yoshinaga Y."/>
            <person name="Zwiers L.-H."/>
            <person name="Turgeon B."/>
            <person name="Goodwin S."/>
            <person name="Spatafora J."/>
            <person name="Crous P."/>
            <person name="Grigoriev I."/>
        </authorList>
    </citation>
    <scope>NUCLEOTIDE SEQUENCE</scope>
    <source>
        <strain evidence="4">CBS 480.64</strain>
    </source>
</reference>
<dbReference type="AlphaFoldDB" id="A0A6A7BV63"/>
<dbReference type="PRINTS" id="PR00081">
    <property type="entry name" value="GDHRDH"/>
</dbReference>
<dbReference type="EMBL" id="MU005997">
    <property type="protein sequence ID" value="KAF2859131.1"/>
    <property type="molecule type" value="Genomic_DNA"/>
</dbReference>
<evidence type="ECO:0000256" key="1">
    <source>
        <dbReference type="ARBA" id="ARBA00006484"/>
    </source>
</evidence>
<gene>
    <name evidence="4" type="ORF">K470DRAFT_282847</name>
</gene>
<dbReference type="GO" id="GO:0016491">
    <property type="term" value="F:oxidoreductase activity"/>
    <property type="evidence" value="ECO:0007669"/>
    <property type="project" value="UniProtKB-KW"/>
</dbReference>
<evidence type="ECO:0000313" key="4">
    <source>
        <dbReference type="EMBL" id="KAF2859131.1"/>
    </source>
</evidence>
<keyword evidence="2" id="KW-0521">NADP</keyword>
<dbReference type="PANTHER" id="PTHR43618:SF18">
    <property type="entry name" value="SHORT CHAIN DEHYDROGENASE_REDUCTASE FAMILY (AFU_ORTHOLOGUE AFUA_5G12480)"/>
    <property type="match status" value="1"/>
</dbReference>
<protein>
    <recommendedName>
        <fullName evidence="6">NAD(P)-binding protein</fullName>
    </recommendedName>
</protein>
<dbReference type="InterPro" id="IPR002347">
    <property type="entry name" value="SDR_fam"/>
</dbReference>
<sequence>MVNNSAQGLFNVNGLVAVITGGGSAKAAYITGRREQTLQAAAKTGVNGTIKSIVGDITDKESLSRGATLTSCFANAGVAGHMDVDMLEANDQHLGLEEFQKNLWQTSAEDHCNVMSVKLCNKEGNVNQASPIVITASSSGSHRNLISSFTYIKSWAAGIHLSKMLSTTLAQNNYGIRCNCLTPGLCPSELTQQWMKGEAKHGEFAGSHPLPRNFVPAGRTGSEQDYASLVLY</sequence>
<dbReference type="PANTHER" id="PTHR43618">
    <property type="entry name" value="7-ALPHA-HYDROXYSTEROID DEHYDROGENASE"/>
    <property type="match status" value="1"/>
</dbReference>
<evidence type="ECO:0000313" key="5">
    <source>
        <dbReference type="Proteomes" id="UP000799421"/>
    </source>
</evidence>
<evidence type="ECO:0000256" key="3">
    <source>
        <dbReference type="ARBA" id="ARBA00023002"/>
    </source>
</evidence>
<name>A0A6A7BV63_9PEZI</name>
<keyword evidence="5" id="KW-1185">Reference proteome</keyword>
<accession>A0A6A7BV63</accession>
<dbReference type="Proteomes" id="UP000799421">
    <property type="component" value="Unassembled WGS sequence"/>
</dbReference>
<dbReference type="Gene3D" id="3.40.50.720">
    <property type="entry name" value="NAD(P)-binding Rossmann-like Domain"/>
    <property type="match status" value="1"/>
</dbReference>
<dbReference type="OrthoDB" id="2898618at2759"/>
<dbReference type="CDD" id="cd05233">
    <property type="entry name" value="SDR_c"/>
    <property type="match status" value="1"/>
</dbReference>
<comment type="similarity">
    <text evidence="1">Belongs to the short-chain dehydrogenases/reductases (SDR) family.</text>
</comment>
<dbReference type="InterPro" id="IPR052178">
    <property type="entry name" value="Sec_Metab_Biosynth_SDR"/>
</dbReference>
<keyword evidence="3" id="KW-0560">Oxidoreductase</keyword>
<evidence type="ECO:0000256" key="2">
    <source>
        <dbReference type="ARBA" id="ARBA00022857"/>
    </source>
</evidence>